<feature type="domain" description="RNA polymerase sigma factor 54 core-binding" evidence="10">
    <location>
        <begin position="89"/>
        <end position="271"/>
    </location>
</feature>
<keyword evidence="5" id="KW-0805">Transcription regulation</keyword>
<dbReference type="NCBIfam" id="TIGR02395">
    <property type="entry name" value="rpoN_sigma"/>
    <property type="match status" value="1"/>
</dbReference>
<dbReference type="InterPro" id="IPR000394">
    <property type="entry name" value="RNA_pol_sigma_54"/>
</dbReference>
<evidence type="ECO:0000256" key="1">
    <source>
        <dbReference type="ARBA" id="ARBA00008798"/>
    </source>
</evidence>
<feature type="domain" description="RNA polymerase sigma factor 54 DNA-binding" evidence="9">
    <location>
        <begin position="285"/>
        <end position="439"/>
    </location>
</feature>
<keyword evidence="8" id="KW-0804">Transcription</keyword>
<evidence type="ECO:0000256" key="4">
    <source>
        <dbReference type="ARBA" id="ARBA00022695"/>
    </source>
</evidence>
<keyword evidence="6" id="KW-0731">Sigma factor</keyword>
<evidence type="ECO:0000256" key="6">
    <source>
        <dbReference type="ARBA" id="ARBA00023082"/>
    </source>
</evidence>
<evidence type="ECO:0000259" key="10">
    <source>
        <dbReference type="Pfam" id="PF04963"/>
    </source>
</evidence>
<dbReference type="Gene3D" id="1.10.10.1330">
    <property type="entry name" value="RNA polymerase sigma-54 factor, core-binding domain"/>
    <property type="match status" value="1"/>
</dbReference>
<organism evidence="11 12">
    <name type="scientific">Candidatus Lachnoclostridium stercorigallinarum</name>
    <dbReference type="NCBI Taxonomy" id="2838634"/>
    <lineage>
        <taxon>Bacteria</taxon>
        <taxon>Bacillati</taxon>
        <taxon>Bacillota</taxon>
        <taxon>Clostridia</taxon>
        <taxon>Lachnospirales</taxon>
        <taxon>Lachnospiraceae</taxon>
    </lineage>
</organism>
<evidence type="ECO:0000313" key="11">
    <source>
        <dbReference type="EMBL" id="HIZ79768.1"/>
    </source>
</evidence>
<keyword evidence="2" id="KW-0240">DNA-directed RNA polymerase</keyword>
<dbReference type="GO" id="GO:0006352">
    <property type="term" value="P:DNA-templated transcription initiation"/>
    <property type="evidence" value="ECO:0007669"/>
    <property type="project" value="InterPro"/>
</dbReference>
<reference evidence="11" key="2">
    <citation type="submission" date="2021-04" db="EMBL/GenBank/DDBJ databases">
        <authorList>
            <person name="Gilroy R."/>
        </authorList>
    </citation>
    <scope>NUCLEOTIDE SEQUENCE</scope>
    <source>
        <strain evidence="11">ChiBcec1-1093</strain>
    </source>
</reference>
<name>A0A9D2GH97_9FIRM</name>
<dbReference type="PRINTS" id="PR00045">
    <property type="entry name" value="SIGMA54FCT"/>
</dbReference>
<dbReference type="InterPro" id="IPR007634">
    <property type="entry name" value="RNA_pol_sigma_54_DNA-bd"/>
</dbReference>
<evidence type="ECO:0000256" key="5">
    <source>
        <dbReference type="ARBA" id="ARBA00023015"/>
    </source>
</evidence>
<dbReference type="GO" id="GO:0016779">
    <property type="term" value="F:nucleotidyltransferase activity"/>
    <property type="evidence" value="ECO:0007669"/>
    <property type="project" value="UniProtKB-KW"/>
</dbReference>
<keyword evidence="3" id="KW-0808">Transferase</keyword>
<dbReference type="InterPro" id="IPR007046">
    <property type="entry name" value="RNA_pol_sigma_54_core-bd"/>
</dbReference>
<evidence type="ECO:0000256" key="2">
    <source>
        <dbReference type="ARBA" id="ARBA00022478"/>
    </source>
</evidence>
<gene>
    <name evidence="11" type="primary">rpoN</name>
    <name evidence="11" type="ORF">IAA17_08285</name>
</gene>
<dbReference type="Gene3D" id="1.10.10.60">
    <property type="entry name" value="Homeodomain-like"/>
    <property type="match status" value="1"/>
</dbReference>
<dbReference type="PIRSF" id="PIRSF000774">
    <property type="entry name" value="RpoN"/>
    <property type="match status" value="1"/>
</dbReference>
<proteinExistence type="inferred from homology"/>
<accession>A0A9D2GH97</accession>
<dbReference type="GO" id="GO:0000428">
    <property type="term" value="C:DNA-directed RNA polymerase complex"/>
    <property type="evidence" value="ECO:0007669"/>
    <property type="project" value="UniProtKB-KW"/>
</dbReference>
<dbReference type="PANTHER" id="PTHR32248:SF4">
    <property type="entry name" value="RNA POLYMERASE SIGMA-54 FACTOR"/>
    <property type="match status" value="1"/>
</dbReference>
<dbReference type="GO" id="GO:0001216">
    <property type="term" value="F:DNA-binding transcription activator activity"/>
    <property type="evidence" value="ECO:0007669"/>
    <property type="project" value="InterPro"/>
</dbReference>
<dbReference type="Pfam" id="PF04552">
    <property type="entry name" value="Sigma54_DBD"/>
    <property type="match status" value="1"/>
</dbReference>
<evidence type="ECO:0000256" key="3">
    <source>
        <dbReference type="ARBA" id="ARBA00022679"/>
    </source>
</evidence>
<evidence type="ECO:0000256" key="8">
    <source>
        <dbReference type="ARBA" id="ARBA00023163"/>
    </source>
</evidence>
<keyword evidence="7" id="KW-0238">DNA-binding</keyword>
<keyword evidence="4" id="KW-0548">Nucleotidyltransferase</keyword>
<evidence type="ECO:0000313" key="12">
    <source>
        <dbReference type="Proteomes" id="UP000824101"/>
    </source>
</evidence>
<dbReference type="Proteomes" id="UP000824101">
    <property type="component" value="Unassembled WGS sequence"/>
</dbReference>
<dbReference type="GO" id="GO:0003677">
    <property type="term" value="F:DNA binding"/>
    <property type="evidence" value="ECO:0007669"/>
    <property type="project" value="UniProtKB-KW"/>
</dbReference>
<protein>
    <submittedName>
        <fullName evidence="11">RNA polymerase factor sigma-54</fullName>
    </submittedName>
</protein>
<dbReference type="GO" id="GO:0016987">
    <property type="term" value="F:sigma factor activity"/>
    <property type="evidence" value="ECO:0007669"/>
    <property type="project" value="UniProtKB-KW"/>
</dbReference>
<sequence>MEVGFGTLLEQKQTLSQAQIQSLEILAMDSIELGRLLHDEYLENPILDYNGTEPGPVKTQELADDYAGTPFYQHGEDLNEKNEGNIPAQEKDTIRTYLLWQLDRSRYTSEEWAAMEYMTDCLEDSGFFTTPLKEVAETCGITEEQAAACLNELRQLEPYGIFSEDLRHCLLKQIQVLGMEGTDLWRVVDEYLESVAAGKISEISRGLKISTASVRKCISQIGELNPRPLSGFGTEKASYIVPDIILRRENGEWYGELNDTWMEDYKINDYYLKMMKESQEEELVSYFKEKLERVRFLMASIEQRRQTIMGIVNYIIEKQKPFLDGKGPLAPMTMKDAAEALGIHPSTVSRAVRGKYVQYPNGSIFMKSLFSAPAGKEDGVSAMGVKQSIKELIEGENHQKPYSDKELAGLLEERGIRVSRRAVAKYREEMGIRGSFERRA</sequence>
<comment type="caution">
    <text evidence="11">The sequence shown here is derived from an EMBL/GenBank/DDBJ whole genome shotgun (WGS) entry which is preliminary data.</text>
</comment>
<dbReference type="InterPro" id="IPR038709">
    <property type="entry name" value="RpoN_core-bd_sf"/>
</dbReference>
<evidence type="ECO:0000259" key="9">
    <source>
        <dbReference type="Pfam" id="PF04552"/>
    </source>
</evidence>
<dbReference type="AlphaFoldDB" id="A0A9D2GH97"/>
<comment type="similarity">
    <text evidence="1">Belongs to the sigma-54 factor family.</text>
</comment>
<dbReference type="PROSITE" id="PS50044">
    <property type="entry name" value="SIGMA54_3"/>
    <property type="match status" value="1"/>
</dbReference>
<evidence type="ECO:0000256" key="7">
    <source>
        <dbReference type="ARBA" id="ARBA00023125"/>
    </source>
</evidence>
<reference evidence="11" key="1">
    <citation type="journal article" date="2021" name="PeerJ">
        <title>Extensive microbial diversity within the chicken gut microbiome revealed by metagenomics and culture.</title>
        <authorList>
            <person name="Gilroy R."/>
            <person name="Ravi A."/>
            <person name="Getino M."/>
            <person name="Pursley I."/>
            <person name="Horton D.L."/>
            <person name="Alikhan N.F."/>
            <person name="Baker D."/>
            <person name="Gharbi K."/>
            <person name="Hall N."/>
            <person name="Watson M."/>
            <person name="Adriaenssens E.M."/>
            <person name="Foster-Nyarko E."/>
            <person name="Jarju S."/>
            <person name="Secka A."/>
            <person name="Antonio M."/>
            <person name="Oren A."/>
            <person name="Chaudhuri R.R."/>
            <person name="La Ragione R."/>
            <person name="Hildebrand F."/>
            <person name="Pallen M.J."/>
        </authorList>
    </citation>
    <scope>NUCLEOTIDE SEQUENCE</scope>
    <source>
        <strain evidence="11">ChiBcec1-1093</strain>
    </source>
</reference>
<dbReference type="Pfam" id="PF00309">
    <property type="entry name" value="Sigma54_AID"/>
    <property type="match status" value="1"/>
</dbReference>
<dbReference type="EMBL" id="DXBC01000129">
    <property type="protein sequence ID" value="HIZ79768.1"/>
    <property type="molecule type" value="Genomic_DNA"/>
</dbReference>
<dbReference type="Pfam" id="PF04963">
    <property type="entry name" value="Sigma54_CBD"/>
    <property type="match status" value="1"/>
</dbReference>
<dbReference type="PANTHER" id="PTHR32248">
    <property type="entry name" value="RNA POLYMERASE SIGMA-54 FACTOR"/>
    <property type="match status" value="1"/>
</dbReference>